<sequence length="711" mass="74679">MTRTAVVLRGAEVVLAAAAVAATVPAYRDFFGTGHYLVPLLAATGAGILVAVLTAARRCGTSVTVLCAVAGFVAVAAVVIQRGRDVTAIGTGVAYGWMRMLTTGLPAGVDGELLMLPALLVYAAGFGSATVALRTRAVLGPLPFPLLPLLAALLLTAGQPVSAFPVSVAVLVPLTVLLLVRAVRLGGGAARAHLVDRARWGLPVVATAVAAGVTAAYLAPIGERGRFDPRAFVRAHLTVEDVVTPLATVRSQRAEKPARAVFTVRVSGAGLDRVRTAALDDYDGSLWRSGDRFLTAGPMLTVDPGIASPTRVRLEVSVTGLDGPHLPAVGWPRRVTAGRIGFCAGSGVLAAAAEDRAGLRYDLDADVRSRDDAARSAGPDPAAAARLRRPPPEVPAVLTRAAERFTAGASTPFARLEALERGLRSMPYTPTAPPGHSLDRLGRLFTDGPERTMGDAEQYAAAFAVLARSLGFPARVVTGYLLRPGAGPDAVHTVRTSDAWAWAEVDIAGYGWMTFDPADERNRRNPAPPPEARALPDGARTAPSGPGDRVDAARPPQPATRHLAVTDWLPPLLALLSALLVALPAAVVTEKWRRGRARRRGSPAHRIVGAWKQSTGRLREAGLPVHRSWTPCETAAAARDRFGAAAAPVATLAPLVAAACYGHRSPAPESADAAWRADRALRAALRRDRGLLRTARAWLHPASLWHRADDR</sequence>
<evidence type="ECO:0000259" key="3">
    <source>
        <dbReference type="SMART" id="SM00460"/>
    </source>
</evidence>
<dbReference type="InterPro" id="IPR021878">
    <property type="entry name" value="TgpA_N"/>
</dbReference>
<name>A0AAE3ZXC8_9ACTN</name>
<dbReference type="AlphaFoldDB" id="A0AAE3ZXC8"/>
<comment type="caution">
    <text evidence="4">The sequence shown here is derived from an EMBL/GenBank/DDBJ whole genome shotgun (WGS) entry which is preliminary data.</text>
</comment>
<keyword evidence="2" id="KW-0812">Transmembrane</keyword>
<dbReference type="Pfam" id="PF01841">
    <property type="entry name" value="Transglut_core"/>
    <property type="match status" value="1"/>
</dbReference>
<feature type="region of interest" description="Disordered" evidence="1">
    <location>
        <begin position="370"/>
        <end position="392"/>
    </location>
</feature>
<dbReference type="PANTHER" id="PTHR42736">
    <property type="entry name" value="PROTEIN-GLUTAMINE GAMMA-GLUTAMYLTRANSFERASE"/>
    <property type="match status" value="1"/>
</dbReference>
<dbReference type="InterPro" id="IPR038765">
    <property type="entry name" value="Papain-like_cys_pep_sf"/>
</dbReference>
<keyword evidence="5" id="KW-1185">Reference proteome</keyword>
<dbReference type="Gene3D" id="3.10.620.30">
    <property type="match status" value="1"/>
</dbReference>
<feature type="compositionally biased region" description="Low complexity" evidence="1">
    <location>
        <begin position="375"/>
        <end position="385"/>
    </location>
</feature>
<dbReference type="RefSeq" id="WP_310428444.1">
    <property type="nucleotide sequence ID" value="NZ_JAVDYC010000001.1"/>
</dbReference>
<organism evidence="4 5">
    <name type="scientific">Catenuloplanes niger</name>
    <dbReference type="NCBI Taxonomy" id="587534"/>
    <lineage>
        <taxon>Bacteria</taxon>
        <taxon>Bacillati</taxon>
        <taxon>Actinomycetota</taxon>
        <taxon>Actinomycetes</taxon>
        <taxon>Micromonosporales</taxon>
        <taxon>Micromonosporaceae</taxon>
        <taxon>Catenuloplanes</taxon>
    </lineage>
</organism>
<dbReference type="Pfam" id="PF13559">
    <property type="entry name" value="DUF4129"/>
    <property type="match status" value="1"/>
</dbReference>
<dbReference type="EMBL" id="JAVDYC010000001">
    <property type="protein sequence ID" value="MDR7327799.1"/>
    <property type="molecule type" value="Genomic_DNA"/>
</dbReference>
<accession>A0AAE3ZXC8</accession>
<keyword evidence="2" id="KW-1133">Transmembrane helix</keyword>
<dbReference type="PANTHER" id="PTHR42736:SF1">
    <property type="entry name" value="PROTEIN-GLUTAMINE GAMMA-GLUTAMYLTRANSFERASE"/>
    <property type="match status" value="1"/>
</dbReference>
<keyword evidence="2" id="KW-0472">Membrane</keyword>
<dbReference type="SMART" id="SM00460">
    <property type="entry name" value="TGc"/>
    <property type="match status" value="1"/>
</dbReference>
<dbReference type="InterPro" id="IPR052901">
    <property type="entry name" value="Bact_TGase-like"/>
</dbReference>
<feature type="transmembrane region" description="Helical" evidence="2">
    <location>
        <begin position="63"/>
        <end position="80"/>
    </location>
</feature>
<evidence type="ECO:0000256" key="1">
    <source>
        <dbReference type="SAM" id="MobiDB-lite"/>
    </source>
</evidence>
<dbReference type="Proteomes" id="UP001183629">
    <property type="component" value="Unassembled WGS sequence"/>
</dbReference>
<feature type="transmembrane region" description="Helical" evidence="2">
    <location>
        <begin position="163"/>
        <end position="180"/>
    </location>
</feature>
<feature type="transmembrane region" description="Helical" evidence="2">
    <location>
        <begin position="568"/>
        <end position="589"/>
    </location>
</feature>
<evidence type="ECO:0000256" key="2">
    <source>
        <dbReference type="SAM" id="Phobius"/>
    </source>
</evidence>
<dbReference type="InterPro" id="IPR025403">
    <property type="entry name" value="TgpA-like_C"/>
</dbReference>
<evidence type="ECO:0000313" key="5">
    <source>
        <dbReference type="Proteomes" id="UP001183629"/>
    </source>
</evidence>
<dbReference type="SUPFAM" id="SSF54001">
    <property type="entry name" value="Cysteine proteinases"/>
    <property type="match status" value="1"/>
</dbReference>
<evidence type="ECO:0000313" key="4">
    <source>
        <dbReference type="EMBL" id="MDR7327799.1"/>
    </source>
</evidence>
<feature type="region of interest" description="Disordered" evidence="1">
    <location>
        <begin position="519"/>
        <end position="558"/>
    </location>
</feature>
<dbReference type="InterPro" id="IPR002931">
    <property type="entry name" value="Transglutaminase-like"/>
</dbReference>
<feature type="transmembrane region" description="Helical" evidence="2">
    <location>
        <begin position="37"/>
        <end position="56"/>
    </location>
</feature>
<feature type="domain" description="Transglutaminase-like" evidence="3">
    <location>
        <begin position="448"/>
        <end position="519"/>
    </location>
</feature>
<feature type="transmembrane region" description="Helical" evidence="2">
    <location>
        <begin position="113"/>
        <end position="133"/>
    </location>
</feature>
<feature type="transmembrane region" description="Helical" evidence="2">
    <location>
        <begin position="200"/>
        <end position="219"/>
    </location>
</feature>
<dbReference type="Pfam" id="PF11992">
    <property type="entry name" value="TgpA_N"/>
    <property type="match status" value="1"/>
</dbReference>
<gene>
    <name evidence="4" type="ORF">J2S44_008049</name>
</gene>
<feature type="transmembrane region" description="Helical" evidence="2">
    <location>
        <begin position="138"/>
        <end position="157"/>
    </location>
</feature>
<protein>
    <recommendedName>
        <fullName evidence="3">Transglutaminase-like domain-containing protein</fullName>
    </recommendedName>
</protein>
<proteinExistence type="predicted"/>
<reference evidence="4 5" key="1">
    <citation type="submission" date="2023-07" db="EMBL/GenBank/DDBJ databases">
        <title>Sequencing the genomes of 1000 actinobacteria strains.</title>
        <authorList>
            <person name="Klenk H.-P."/>
        </authorList>
    </citation>
    <scope>NUCLEOTIDE SEQUENCE [LARGE SCALE GENOMIC DNA]</scope>
    <source>
        <strain evidence="4 5">DSM 44711</strain>
    </source>
</reference>